<proteinExistence type="predicted"/>
<feature type="transmembrane region" description="Helical" evidence="1">
    <location>
        <begin position="6"/>
        <end position="26"/>
    </location>
</feature>
<dbReference type="WBParaSite" id="GPUH_0002173101-mRNA-1">
    <property type="protein sequence ID" value="GPUH_0002173101-mRNA-1"/>
    <property type="gene ID" value="GPUH_0002173101"/>
</dbReference>
<accession>A0A183EL63</accession>
<reference evidence="4" key="1">
    <citation type="submission" date="2016-06" db="UniProtKB">
        <authorList>
            <consortium name="WormBaseParasite"/>
        </authorList>
    </citation>
    <scope>IDENTIFICATION</scope>
</reference>
<gene>
    <name evidence="2" type="ORF">GPUH_LOCUS21704</name>
</gene>
<reference evidence="2 3" key="2">
    <citation type="submission" date="2018-11" db="EMBL/GenBank/DDBJ databases">
        <authorList>
            <consortium name="Pathogen Informatics"/>
        </authorList>
    </citation>
    <scope>NUCLEOTIDE SEQUENCE [LARGE SCALE GENOMIC DNA]</scope>
</reference>
<keyword evidence="1" id="KW-1133">Transmembrane helix</keyword>
<evidence type="ECO:0000313" key="3">
    <source>
        <dbReference type="Proteomes" id="UP000271098"/>
    </source>
</evidence>
<dbReference type="Proteomes" id="UP000271098">
    <property type="component" value="Unassembled WGS sequence"/>
</dbReference>
<feature type="transmembrane region" description="Helical" evidence="1">
    <location>
        <begin position="38"/>
        <end position="64"/>
    </location>
</feature>
<evidence type="ECO:0000313" key="4">
    <source>
        <dbReference type="WBParaSite" id="GPUH_0002173101-mRNA-1"/>
    </source>
</evidence>
<protein>
    <submittedName>
        <fullName evidence="4">Ovule protein</fullName>
    </submittedName>
</protein>
<keyword evidence="1" id="KW-0812">Transmembrane</keyword>
<sequence length="69" mass="7588">MAEEYGSSTWHVTLCLLVSVFVVRLVRSFVVMSGSRSIVAVVVALLLSFLISAIMCFSVFAHILKEIPN</sequence>
<name>A0A183EL63_9BILA</name>
<evidence type="ECO:0000313" key="2">
    <source>
        <dbReference type="EMBL" id="VDN38780.1"/>
    </source>
</evidence>
<organism evidence="4">
    <name type="scientific">Gongylonema pulchrum</name>
    <dbReference type="NCBI Taxonomy" id="637853"/>
    <lineage>
        <taxon>Eukaryota</taxon>
        <taxon>Metazoa</taxon>
        <taxon>Ecdysozoa</taxon>
        <taxon>Nematoda</taxon>
        <taxon>Chromadorea</taxon>
        <taxon>Rhabditida</taxon>
        <taxon>Spirurina</taxon>
        <taxon>Spiruromorpha</taxon>
        <taxon>Spiruroidea</taxon>
        <taxon>Gongylonematidae</taxon>
        <taxon>Gongylonema</taxon>
    </lineage>
</organism>
<dbReference type="EMBL" id="UYRT01093272">
    <property type="protein sequence ID" value="VDN38780.1"/>
    <property type="molecule type" value="Genomic_DNA"/>
</dbReference>
<evidence type="ECO:0000256" key="1">
    <source>
        <dbReference type="SAM" id="Phobius"/>
    </source>
</evidence>
<dbReference type="AlphaFoldDB" id="A0A183EL63"/>
<keyword evidence="3" id="KW-1185">Reference proteome</keyword>
<keyword evidence="1" id="KW-0472">Membrane</keyword>